<reference evidence="3 4" key="1">
    <citation type="journal article" date="2013" name="Int. J. Syst. Evol. Microbiol.">
        <title>Ilumatobacter nonamiense sp. nov. and Ilumatobacter coccineum sp. nov., isolated from seashore sand.</title>
        <authorList>
            <person name="Matsumoto A."/>
            <person name="Kasai H."/>
            <person name="Matsuo Y."/>
            <person name="Shizuri Y."/>
            <person name="Ichikawa N."/>
            <person name="Fujita N."/>
            <person name="Omura S."/>
            <person name="Takahashi Y."/>
        </authorList>
    </citation>
    <scope>NUCLEOTIDE SEQUENCE [LARGE SCALE GENOMIC DNA]</scope>
    <source>
        <strain evidence="4">NBRC 103263 / KCTC 29153 / YM16-304</strain>
    </source>
</reference>
<protein>
    <submittedName>
        <fullName evidence="3">Epoxide hydrolase</fullName>
        <ecNumber evidence="3">3.3.2.-</ecNumber>
    </submittedName>
</protein>
<accession>A0A6C7DVA1</accession>
<name>A0A6C7DVA1_ILUCY</name>
<dbReference type="PRINTS" id="PR00111">
    <property type="entry name" value="ABHYDROLASE"/>
</dbReference>
<dbReference type="InterPro" id="IPR000073">
    <property type="entry name" value="AB_hydrolase_1"/>
</dbReference>
<dbReference type="OrthoDB" id="2987348at2"/>
<gene>
    <name evidence="3" type="ORF">YM304_03800</name>
</gene>
<dbReference type="SUPFAM" id="SSF53474">
    <property type="entry name" value="alpha/beta-Hydrolases"/>
    <property type="match status" value="1"/>
</dbReference>
<dbReference type="EMBL" id="AP012057">
    <property type="protein sequence ID" value="BAN00694.1"/>
    <property type="molecule type" value="Genomic_DNA"/>
</dbReference>
<dbReference type="GO" id="GO:0016787">
    <property type="term" value="F:hydrolase activity"/>
    <property type="evidence" value="ECO:0007669"/>
    <property type="project" value="UniProtKB-KW"/>
</dbReference>
<feature type="domain" description="AB hydrolase-1" evidence="2">
    <location>
        <begin position="32"/>
        <end position="147"/>
    </location>
</feature>
<evidence type="ECO:0000313" key="3">
    <source>
        <dbReference type="EMBL" id="BAN00694.1"/>
    </source>
</evidence>
<dbReference type="Proteomes" id="UP000011863">
    <property type="component" value="Chromosome"/>
</dbReference>
<dbReference type="PRINTS" id="PR00412">
    <property type="entry name" value="EPOXHYDRLASE"/>
</dbReference>
<dbReference type="Gene3D" id="3.40.50.1820">
    <property type="entry name" value="alpha/beta hydrolase"/>
    <property type="match status" value="1"/>
</dbReference>
<dbReference type="Pfam" id="PF00561">
    <property type="entry name" value="Abhydrolase_1"/>
    <property type="match status" value="1"/>
</dbReference>
<dbReference type="EC" id="3.3.2.-" evidence="3"/>
<keyword evidence="4" id="KW-1185">Reference proteome</keyword>
<dbReference type="RefSeq" id="WP_015439942.1">
    <property type="nucleotide sequence ID" value="NC_020520.1"/>
</dbReference>
<dbReference type="InterPro" id="IPR000639">
    <property type="entry name" value="Epox_hydrolase-like"/>
</dbReference>
<dbReference type="PANTHER" id="PTHR43329">
    <property type="entry name" value="EPOXIDE HYDROLASE"/>
    <property type="match status" value="1"/>
</dbReference>
<dbReference type="InterPro" id="IPR029058">
    <property type="entry name" value="AB_hydrolase_fold"/>
</dbReference>
<keyword evidence="1 3" id="KW-0378">Hydrolase</keyword>
<evidence type="ECO:0000313" key="4">
    <source>
        <dbReference type="Proteomes" id="UP000011863"/>
    </source>
</evidence>
<dbReference type="AlphaFoldDB" id="A0A6C7DVA1"/>
<proteinExistence type="predicted"/>
<dbReference type="KEGG" id="aym:YM304_03800"/>
<organism evidence="3 4">
    <name type="scientific">Ilumatobacter coccineus (strain NBRC 103263 / KCTC 29153 / YM16-304)</name>
    <dbReference type="NCBI Taxonomy" id="1313172"/>
    <lineage>
        <taxon>Bacteria</taxon>
        <taxon>Bacillati</taxon>
        <taxon>Actinomycetota</taxon>
        <taxon>Acidimicrobiia</taxon>
        <taxon>Acidimicrobiales</taxon>
        <taxon>Ilumatobacteraceae</taxon>
        <taxon>Ilumatobacter</taxon>
    </lineage>
</organism>
<evidence type="ECO:0000259" key="2">
    <source>
        <dbReference type="Pfam" id="PF00561"/>
    </source>
</evidence>
<evidence type="ECO:0000256" key="1">
    <source>
        <dbReference type="ARBA" id="ARBA00022801"/>
    </source>
</evidence>
<sequence>MSAPASRRRVRTSSEFGGIDIELTDAGPADGPVVVLAHGFPESSYSWRHQIEPLAAAGYRVLVPDQRGYGFSSTPRDVDAYRSDRLCADLVALIDDVGADDALYVGHDWGALLGWDIARFHPDRIRGLVNVSVPYTPWPMPPTALFEATYGDRFFYMLYFQPVGPAEAEFDADPRESMRKWLWIGSAEGYRTPPDVADIVPADGNGFFDAATADGPAPDGIPPWMTEADLDRYTEQFTNSGFFGPVSWYRNLDADHELTKDLPAPAMPTAFIGGDRDMVIAHRMEYVDSMQTTLPDFRGSTIIADAGHWTQQEKPSEFNEALLAALRTVDD</sequence>